<reference evidence="2" key="1">
    <citation type="submission" date="2016-11" db="UniProtKB">
        <authorList>
            <consortium name="WormBaseParasite"/>
        </authorList>
    </citation>
    <scope>IDENTIFICATION</scope>
    <source>
        <strain evidence="2">KR3021</strain>
    </source>
</reference>
<evidence type="ECO:0000313" key="1">
    <source>
        <dbReference type="Proteomes" id="UP000095286"/>
    </source>
</evidence>
<evidence type="ECO:0000313" key="2">
    <source>
        <dbReference type="WBParaSite" id="RSKR_0000868400.1"/>
    </source>
</evidence>
<dbReference type="Proteomes" id="UP000095286">
    <property type="component" value="Unplaced"/>
</dbReference>
<proteinExistence type="predicted"/>
<protein>
    <submittedName>
        <fullName evidence="2">Nuclear receptor domain-containing protein</fullName>
    </submittedName>
</protein>
<organism evidence="1 2">
    <name type="scientific">Rhabditophanes sp. KR3021</name>
    <dbReference type="NCBI Taxonomy" id="114890"/>
    <lineage>
        <taxon>Eukaryota</taxon>
        <taxon>Metazoa</taxon>
        <taxon>Ecdysozoa</taxon>
        <taxon>Nematoda</taxon>
        <taxon>Chromadorea</taxon>
        <taxon>Rhabditida</taxon>
        <taxon>Tylenchina</taxon>
        <taxon>Panagrolaimomorpha</taxon>
        <taxon>Strongyloidoidea</taxon>
        <taxon>Alloionematidae</taxon>
        <taxon>Rhabditophanes</taxon>
    </lineage>
</organism>
<sequence length="801" mass="90684">MVSFIADKSLDKCRVCGDFPARMHYSVPTCYGCKGFFRRTLKRPKEYVCRYQGNCIVDRHERNSCRFCRFRRCIEVGMDPKAVRPDRDNSSKIGHLKLRKNIKNHVSCGETSGTEDDMFHSPKYFGKEDWLNGMSPDIKTLIVQLTQAEKWVCHGDTLDNGLCIYPIQFSSIRHILEDPTFLDGKRTEMNYNPYQQAGNQELKSIAHRHLISTIDWVEQLSLIMEMHNISDKLALIKSAYAPLSIFSFSVATAKKASDKNILCMCNFGYVPRLSEYSYEEPYYLANKIVERAIDELVEPFRNFNLADEESTLMKAIIVLNHQVRGLSHESAEMIADLRDRVQEALFHTVKAIHPEGVASSRFGNLLLFLPTIVMLGNVMNKNLHFLESFGKHASDPLMHDLLENLDSLALQEKGNLSMEEIMGMTRRKGQTEEELTLKPSCSSSSLLSINSQYSDSSYNTAPNLSLNNSTSSMTDYQYQMSENGDRYNINGSNVIVDATNKSISNASLDCDPNYNVTLTQNMVSGMGIMIKSSSHGSQNIPNNNCTVRSNQDCNGRSNQDCNVPRNTQECNVPRNNQECNIVNSGMASQNGCYPDSNKPMFYIDTGAIPYNNDCSSPITPNSQIQCQQANGYQFQVPKPKYSKFTVTRSAMISEDPFGVCQQIPQAYRNGGMSYDGYEDQPSASSYDQSYMLGRNNQMTQNNSFTNNSYYDNTSEDISQNQATLTKSQSFHNYSYQPNVPQRQHPSNPNGMVKPPNIPLPNNNNNINPNPLRQPQYSHTNLNQQFMLDNTNQHFVTAMEFD</sequence>
<dbReference type="WBParaSite" id="RSKR_0000868400.1">
    <property type="protein sequence ID" value="RSKR_0000868400.1"/>
    <property type="gene ID" value="RSKR_0000868400"/>
</dbReference>
<accession>A0AC35U841</accession>
<name>A0AC35U841_9BILA</name>